<sequence>MTKDQSAQWILLSGIVIAVGLIVLMLLINTAMLTGHSSAESIMNFPKNDIRELKSESIKEAYILCKSTNEDVTISTAQERTNLFNSTFDRFVSDIIDIYAYRGAFVEIGCVPAANGTSTKIENATLAISYLDGDTSYSENYNLIVWGA</sequence>
<feature type="transmembrane region" description="Helical" evidence="1">
    <location>
        <begin position="6"/>
        <end position="28"/>
    </location>
</feature>
<evidence type="ECO:0000256" key="1">
    <source>
        <dbReference type="SAM" id="Phobius"/>
    </source>
</evidence>
<dbReference type="AlphaFoldDB" id="A0AAP2RB47"/>
<evidence type="ECO:0000313" key="3">
    <source>
        <dbReference type="Proteomes" id="UP001320159"/>
    </source>
</evidence>
<proteinExistence type="predicted"/>
<reference evidence="2 3" key="1">
    <citation type="submission" date="2017-11" db="EMBL/GenBank/DDBJ databases">
        <title>Isolation and Characterization of Family Methanocellaceae Species from Potential Methane Hydrate Area Offshore Southwestern Taiwan.</title>
        <authorList>
            <person name="Zhang W.-L."/>
            <person name="Chen W.-C."/>
            <person name="Lai M.-C."/>
            <person name="Chen S.-C."/>
        </authorList>
    </citation>
    <scope>NUCLEOTIDE SEQUENCE [LARGE SCALE GENOMIC DNA]</scope>
    <source>
        <strain evidence="2 3">CWC-04</strain>
    </source>
</reference>
<keyword evidence="1" id="KW-0812">Transmembrane</keyword>
<protein>
    <submittedName>
        <fullName evidence="2">Uncharacterized protein</fullName>
    </submittedName>
</protein>
<keyword evidence="1" id="KW-1133">Transmembrane helix</keyword>
<name>A0AAP2RB47_9EURY</name>
<gene>
    <name evidence="2" type="ORF">CUJ83_03910</name>
</gene>
<accession>A0AAP2RB47</accession>
<dbReference type="EMBL" id="PGCK01000002">
    <property type="protein sequence ID" value="MCD1294138.1"/>
    <property type="molecule type" value="Genomic_DNA"/>
</dbReference>
<comment type="caution">
    <text evidence="2">The sequence shown here is derived from an EMBL/GenBank/DDBJ whole genome shotgun (WGS) entry which is preliminary data.</text>
</comment>
<evidence type="ECO:0000313" key="2">
    <source>
        <dbReference type="EMBL" id="MCD1294138.1"/>
    </source>
</evidence>
<organism evidence="2 3">
    <name type="scientific">Methanooceanicella nereidis</name>
    <dbReference type="NCBI Taxonomy" id="2052831"/>
    <lineage>
        <taxon>Archaea</taxon>
        <taxon>Methanobacteriati</taxon>
        <taxon>Methanobacteriota</taxon>
        <taxon>Stenosarchaea group</taxon>
        <taxon>Methanomicrobia</taxon>
        <taxon>Methanocellales</taxon>
        <taxon>Methanocellaceae</taxon>
        <taxon>Methanooceanicella</taxon>
    </lineage>
</organism>
<dbReference type="Proteomes" id="UP001320159">
    <property type="component" value="Unassembled WGS sequence"/>
</dbReference>
<keyword evidence="1" id="KW-0472">Membrane</keyword>
<keyword evidence="3" id="KW-1185">Reference proteome</keyword>